<dbReference type="InterPro" id="IPR003879">
    <property type="entry name" value="Butyrophylin_SPRY"/>
</dbReference>
<proteinExistence type="predicted"/>
<dbReference type="SUPFAM" id="SSF49899">
    <property type="entry name" value="Concanavalin A-like lectins/glucanases"/>
    <property type="match status" value="1"/>
</dbReference>
<evidence type="ECO:0000259" key="1">
    <source>
        <dbReference type="PROSITE" id="PS50188"/>
    </source>
</evidence>
<dbReference type="SMART" id="SM00589">
    <property type="entry name" value="PRY"/>
    <property type="match status" value="1"/>
</dbReference>
<dbReference type="AlphaFoldDB" id="A0A7K9WQS3"/>
<dbReference type="Proteomes" id="UP000561178">
    <property type="component" value="Unassembled WGS sequence"/>
</dbReference>
<dbReference type="InterPro" id="IPR001870">
    <property type="entry name" value="B30.2/SPRY"/>
</dbReference>
<dbReference type="PRINTS" id="PR01407">
    <property type="entry name" value="BUTYPHLNCDUF"/>
</dbReference>
<dbReference type="PROSITE" id="PS50188">
    <property type="entry name" value="B302_SPRY"/>
    <property type="match status" value="1"/>
</dbReference>
<organism evidence="2 3">
    <name type="scientific">Rhipidura dahli</name>
    <dbReference type="NCBI Taxonomy" id="667186"/>
    <lineage>
        <taxon>Eukaryota</taxon>
        <taxon>Metazoa</taxon>
        <taxon>Chordata</taxon>
        <taxon>Craniata</taxon>
        <taxon>Vertebrata</taxon>
        <taxon>Euteleostomi</taxon>
        <taxon>Archelosauria</taxon>
        <taxon>Archosauria</taxon>
        <taxon>Dinosauria</taxon>
        <taxon>Saurischia</taxon>
        <taxon>Theropoda</taxon>
        <taxon>Coelurosauria</taxon>
        <taxon>Aves</taxon>
        <taxon>Neognathae</taxon>
        <taxon>Neoaves</taxon>
        <taxon>Telluraves</taxon>
        <taxon>Australaves</taxon>
        <taxon>Passeriformes</taxon>
        <taxon>Rhipiduridae</taxon>
        <taxon>Rhipidura</taxon>
    </lineage>
</organism>
<sequence length="110" mass="12028">AVNVVLDPDKALWDLVLSDDGKSVKRGDMLQDIPNTPERFNPCCCVLGCDGFTSGRCYWEVKVMGAGGWAVGVSAEDMKRKDDTEFKPEEGIWTVGVLAGYFQALTSPDH</sequence>
<reference evidence="2 3" key="1">
    <citation type="submission" date="2019-09" db="EMBL/GenBank/DDBJ databases">
        <title>Bird 10,000 Genomes (B10K) Project - Family phase.</title>
        <authorList>
            <person name="Zhang G."/>
        </authorList>
    </citation>
    <scope>NUCLEOTIDE SEQUENCE [LARGE SCALE GENOMIC DNA]</scope>
    <source>
        <strain evidence="2">B10K-DU-001-49</strain>
        <tissue evidence="2">Muscle</tissue>
    </source>
</reference>
<protein>
    <submittedName>
        <fullName evidence="2">BT2A2 protein</fullName>
    </submittedName>
</protein>
<dbReference type="Pfam" id="PF00622">
    <property type="entry name" value="SPRY"/>
    <property type="match status" value="1"/>
</dbReference>
<dbReference type="Pfam" id="PF13765">
    <property type="entry name" value="PRY"/>
    <property type="match status" value="1"/>
</dbReference>
<dbReference type="InterPro" id="IPR050143">
    <property type="entry name" value="TRIM/RBCC"/>
</dbReference>
<accession>A0A7K9WQS3</accession>
<dbReference type="Gene3D" id="2.60.120.920">
    <property type="match status" value="1"/>
</dbReference>
<evidence type="ECO:0000313" key="3">
    <source>
        <dbReference type="Proteomes" id="UP000561178"/>
    </source>
</evidence>
<dbReference type="InterPro" id="IPR003877">
    <property type="entry name" value="SPRY_dom"/>
</dbReference>
<comment type="caution">
    <text evidence="2">The sequence shown here is derived from an EMBL/GenBank/DDBJ whole genome shotgun (WGS) entry which is preliminary data.</text>
</comment>
<dbReference type="InterPro" id="IPR006574">
    <property type="entry name" value="PRY"/>
</dbReference>
<gene>
    <name evidence="2" type="primary">Btn2a2_1</name>
    <name evidence="2" type="ORF">RHIDAH_R15805</name>
</gene>
<keyword evidence="3" id="KW-1185">Reference proteome</keyword>
<evidence type="ECO:0000313" key="2">
    <source>
        <dbReference type="EMBL" id="NXI87419.1"/>
    </source>
</evidence>
<dbReference type="InterPro" id="IPR013320">
    <property type="entry name" value="ConA-like_dom_sf"/>
</dbReference>
<dbReference type="EMBL" id="VXAC01007789">
    <property type="protein sequence ID" value="NXI87419.1"/>
    <property type="molecule type" value="Genomic_DNA"/>
</dbReference>
<name>A0A7K9WQS3_9PASS</name>
<dbReference type="PANTHER" id="PTHR24103">
    <property type="entry name" value="E3 UBIQUITIN-PROTEIN LIGASE TRIM"/>
    <property type="match status" value="1"/>
</dbReference>
<dbReference type="InterPro" id="IPR043136">
    <property type="entry name" value="B30.2/SPRY_sf"/>
</dbReference>
<feature type="non-terminal residue" evidence="2">
    <location>
        <position position="110"/>
    </location>
</feature>
<feature type="non-terminal residue" evidence="2">
    <location>
        <position position="1"/>
    </location>
</feature>
<feature type="domain" description="B30.2/SPRY" evidence="1">
    <location>
        <begin position="1"/>
        <end position="110"/>
    </location>
</feature>